<dbReference type="EC" id="3.1.26.4" evidence="5"/>
<keyword evidence="13" id="KW-1185">Reference proteome</keyword>
<evidence type="ECO:0000313" key="13">
    <source>
        <dbReference type="Proteomes" id="UP000572984"/>
    </source>
</evidence>
<dbReference type="PANTHER" id="PTHR10642">
    <property type="entry name" value="RIBONUCLEASE H1"/>
    <property type="match status" value="1"/>
</dbReference>
<feature type="domain" description="RNase H type-1" evidence="11">
    <location>
        <begin position="3"/>
        <end position="146"/>
    </location>
</feature>
<dbReference type="AlphaFoldDB" id="A0A838BTR9"/>
<dbReference type="Gene3D" id="3.30.420.10">
    <property type="entry name" value="Ribonuclease H-like superfamily/Ribonuclease H"/>
    <property type="match status" value="1"/>
</dbReference>
<organism evidence="12 13">
    <name type="scientific">Microvirga mediterraneensis</name>
    <dbReference type="NCBI Taxonomy" id="2754695"/>
    <lineage>
        <taxon>Bacteria</taxon>
        <taxon>Pseudomonadati</taxon>
        <taxon>Pseudomonadota</taxon>
        <taxon>Alphaproteobacteria</taxon>
        <taxon>Hyphomicrobiales</taxon>
        <taxon>Methylobacteriaceae</taxon>
        <taxon>Microvirga</taxon>
    </lineage>
</organism>
<dbReference type="GO" id="GO:0003676">
    <property type="term" value="F:nucleic acid binding"/>
    <property type="evidence" value="ECO:0007669"/>
    <property type="project" value="InterPro"/>
</dbReference>
<keyword evidence="7" id="KW-0479">Metal-binding</keyword>
<dbReference type="InterPro" id="IPR012337">
    <property type="entry name" value="RNaseH-like_sf"/>
</dbReference>
<evidence type="ECO:0000256" key="6">
    <source>
        <dbReference type="ARBA" id="ARBA00022722"/>
    </source>
</evidence>
<comment type="subunit">
    <text evidence="4">Monomer.</text>
</comment>
<keyword evidence="6" id="KW-0540">Nuclease</keyword>
<dbReference type="Proteomes" id="UP000572984">
    <property type="component" value="Unassembled WGS sequence"/>
</dbReference>
<evidence type="ECO:0000256" key="9">
    <source>
        <dbReference type="ARBA" id="ARBA00022801"/>
    </source>
</evidence>
<evidence type="ECO:0000256" key="10">
    <source>
        <dbReference type="ARBA" id="ARBA00022842"/>
    </source>
</evidence>
<dbReference type="PROSITE" id="PS50879">
    <property type="entry name" value="RNASE_H_1"/>
    <property type="match status" value="1"/>
</dbReference>
<evidence type="ECO:0000256" key="4">
    <source>
        <dbReference type="ARBA" id="ARBA00011245"/>
    </source>
</evidence>
<dbReference type="InterPro" id="IPR036397">
    <property type="entry name" value="RNaseH_sf"/>
</dbReference>
<keyword evidence="10" id="KW-0460">Magnesium</keyword>
<comment type="caution">
    <text evidence="12">The sequence shown here is derived from an EMBL/GenBank/DDBJ whole genome shotgun (WGS) entry which is preliminary data.</text>
</comment>
<comment type="catalytic activity">
    <reaction evidence="1">
        <text>Endonucleolytic cleavage to 5'-phosphomonoester.</text>
        <dbReference type="EC" id="3.1.26.4"/>
    </reaction>
</comment>
<protein>
    <recommendedName>
        <fullName evidence="5">ribonuclease H</fullName>
        <ecNumber evidence="5">3.1.26.4</ecNumber>
    </recommendedName>
</protein>
<dbReference type="PANTHER" id="PTHR10642:SF26">
    <property type="entry name" value="RIBONUCLEASE H1"/>
    <property type="match status" value="1"/>
</dbReference>
<evidence type="ECO:0000256" key="2">
    <source>
        <dbReference type="ARBA" id="ARBA00001946"/>
    </source>
</evidence>
<proteinExistence type="inferred from homology"/>
<evidence type="ECO:0000313" key="12">
    <source>
        <dbReference type="EMBL" id="MBA1158680.1"/>
    </source>
</evidence>
<dbReference type="InterPro" id="IPR002156">
    <property type="entry name" value="RNaseH_domain"/>
</dbReference>
<evidence type="ECO:0000256" key="1">
    <source>
        <dbReference type="ARBA" id="ARBA00000077"/>
    </source>
</evidence>
<evidence type="ECO:0000256" key="3">
    <source>
        <dbReference type="ARBA" id="ARBA00005300"/>
    </source>
</evidence>
<keyword evidence="8" id="KW-0255">Endonuclease</keyword>
<evidence type="ECO:0000256" key="7">
    <source>
        <dbReference type="ARBA" id="ARBA00022723"/>
    </source>
</evidence>
<dbReference type="GO" id="GO:0046872">
    <property type="term" value="F:metal ion binding"/>
    <property type="evidence" value="ECO:0007669"/>
    <property type="project" value="UniProtKB-KW"/>
</dbReference>
<comment type="cofactor">
    <cofactor evidence="2">
        <name>Mg(2+)</name>
        <dbReference type="ChEBI" id="CHEBI:18420"/>
    </cofactor>
</comment>
<dbReference type="RefSeq" id="WP_181054045.1">
    <property type="nucleotide sequence ID" value="NZ_JACDXJ010000001.1"/>
</dbReference>
<dbReference type="InterPro" id="IPR050092">
    <property type="entry name" value="RNase_H"/>
</dbReference>
<accession>A0A838BTR9</accession>
<reference evidence="12 13" key="1">
    <citation type="submission" date="2020-07" db="EMBL/GenBank/DDBJ databases">
        <title>Draft genome and description of Microvirga mediterraneensis Marseille-Q2068 sp. nov.</title>
        <authorList>
            <person name="Boxberger M."/>
        </authorList>
    </citation>
    <scope>NUCLEOTIDE SEQUENCE [LARGE SCALE GENOMIC DNA]</scope>
    <source>
        <strain evidence="12 13">Marseille-Q2068</strain>
    </source>
</reference>
<dbReference type="SUPFAM" id="SSF53098">
    <property type="entry name" value="Ribonuclease H-like"/>
    <property type="match status" value="1"/>
</dbReference>
<comment type="similarity">
    <text evidence="3">Belongs to the RNase H family.</text>
</comment>
<dbReference type="InterPro" id="IPR022892">
    <property type="entry name" value="RNaseHI"/>
</dbReference>
<dbReference type="CDD" id="cd09278">
    <property type="entry name" value="RNase_HI_prokaryote_like"/>
    <property type="match status" value="1"/>
</dbReference>
<dbReference type="GO" id="GO:0004523">
    <property type="term" value="F:RNA-DNA hybrid ribonuclease activity"/>
    <property type="evidence" value="ECO:0007669"/>
    <property type="project" value="UniProtKB-EC"/>
</dbReference>
<gene>
    <name evidence="12" type="ORF">H0S73_21485</name>
</gene>
<evidence type="ECO:0000259" key="11">
    <source>
        <dbReference type="PROSITE" id="PS50879"/>
    </source>
</evidence>
<dbReference type="GO" id="GO:0043137">
    <property type="term" value="P:DNA replication, removal of RNA primer"/>
    <property type="evidence" value="ECO:0007669"/>
    <property type="project" value="TreeGrafter"/>
</dbReference>
<sequence>MNASPEWRVWCDGSALNNPGPAGFGVYIEQSNDERWTLHGSSRNTTNNRAEQYAFLQAVLAVPEYQPAIIRTDSEYVVKGCTERRKSWQDRGMRTAAGKPLVNTDLWKLIWEAVDQRPLVRIKWTKGHADDQGNVIADRTAREAAQRVKQTGKREDLIRTELHA</sequence>
<evidence type="ECO:0000256" key="5">
    <source>
        <dbReference type="ARBA" id="ARBA00012180"/>
    </source>
</evidence>
<dbReference type="Pfam" id="PF00075">
    <property type="entry name" value="RNase_H"/>
    <property type="match status" value="1"/>
</dbReference>
<evidence type="ECO:0000256" key="8">
    <source>
        <dbReference type="ARBA" id="ARBA00022759"/>
    </source>
</evidence>
<keyword evidence="9" id="KW-0378">Hydrolase</keyword>
<name>A0A838BTR9_9HYPH</name>
<dbReference type="EMBL" id="JACDXJ010000001">
    <property type="protein sequence ID" value="MBA1158680.1"/>
    <property type="molecule type" value="Genomic_DNA"/>
</dbReference>